<sequence>MQAARNQSHRSAAARCTAPWCDQAAQFARVRTKTLGIWGREDRVNPLEIGLQLLRDIPDCRLLVFRECGHWAQIEHATEFNRTALEFLAAAA</sequence>
<evidence type="ECO:0000259" key="1">
    <source>
        <dbReference type="Pfam" id="PF00561"/>
    </source>
</evidence>
<protein>
    <submittedName>
        <fullName evidence="2">2-hydroxy-6-oxonona-2,4-dienedioate hydrolase</fullName>
    </submittedName>
</protein>
<evidence type="ECO:0000313" key="2">
    <source>
        <dbReference type="EMBL" id="SFO65994.1"/>
    </source>
</evidence>
<keyword evidence="3" id="KW-1185">Reference proteome</keyword>
<dbReference type="Proteomes" id="UP000199614">
    <property type="component" value="Unassembled WGS sequence"/>
</dbReference>
<dbReference type="AlphaFoldDB" id="A0A1I5IZH1"/>
<dbReference type="Pfam" id="PF00561">
    <property type="entry name" value="Abhydrolase_1"/>
    <property type="match status" value="1"/>
</dbReference>
<keyword evidence="2" id="KW-0378">Hydrolase</keyword>
<dbReference type="Gene3D" id="3.40.50.1820">
    <property type="entry name" value="alpha/beta hydrolase"/>
    <property type="match status" value="1"/>
</dbReference>
<dbReference type="InterPro" id="IPR029058">
    <property type="entry name" value="AB_hydrolase_fold"/>
</dbReference>
<name>A0A1I5IZH1_PSUAM</name>
<dbReference type="STRING" id="260086.SAMN05216207_11611"/>
<gene>
    <name evidence="2" type="ORF">SAMN05216207_11611</name>
</gene>
<organism evidence="2 3">
    <name type="scientific">Pseudonocardia ammonioxydans</name>
    <dbReference type="NCBI Taxonomy" id="260086"/>
    <lineage>
        <taxon>Bacteria</taxon>
        <taxon>Bacillati</taxon>
        <taxon>Actinomycetota</taxon>
        <taxon>Actinomycetes</taxon>
        <taxon>Pseudonocardiales</taxon>
        <taxon>Pseudonocardiaceae</taxon>
        <taxon>Pseudonocardia</taxon>
    </lineage>
</organism>
<dbReference type="EMBL" id="FOUY01000161">
    <property type="protein sequence ID" value="SFO65994.1"/>
    <property type="molecule type" value="Genomic_DNA"/>
</dbReference>
<proteinExistence type="predicted"/>
<accession>A0A1I5IZH1</accession>
<dbReference type="InterPro" id="IPR000073">
    <property type="entry name" value="AB_hydrolase_1"/>
</dbReference>
<reference evidence="2 3" key="1">
    <citation type="submission" date="2016-10" db="EMBL/GenBank/DDBJ databases">
        <authorList>
            <person name="de Groot N.N."/>
        </authorList>
    </citation>
    <scope>NUCLEOTIDE SEQUENCE [LARGE SCALE GENOMIC DNA]</scope>
    <source>
        <strain evidence="2 3">CGMCC 4.1877</strain>
    </source>
</reference>
<evidence type="ECO:0000313" key="3">
    <source>
        <dbReference type="Proteomes" id="UP000199614"/>
    </source>
</evidence>
<dbReference type="GO" id="GO:0016787">
    <property type="term" value="F:hydrolase activity"/>
    <property type="evidence" value="ECO:0007669"/>
    <property type="project" value="UniProtKB-KW"/>
</dbReference>
<dbReference type="OrthoDB" id="9801162at2"/>
<dbReference type="SUPFAM" id="SSF53474">
    <property type="entry name" value="alpha/beta-Hydrolases"/>
    <property type="match status" value="1"/>
</dbReference>
<feature type="domain" description="AB hydrolase-1" evidence="1">
    <location>
        <begin position="11"/>
        <end position="77"/>
    </location>
</feature>
<dbReference type="RefSeq" id="WP_093357772.1">
    <property type="nucleotide sequence ID" value="NZ_FOUY01000161.1"/>
</dbReference>